<gene>
    <name evidence="3" type="ORF">MTR67_016072</name>
</gene>
<reference evidence="3" key="1">
    <citation type="submission" date="2023-08" db="EMBL/GenBank/DDBJ databases">
        <title>A de novo genome assembly of Solanum verrucosum Schlechtendal, a Mexican diploid species geographically isolated from the other diploid A-genome species in potato relatives.</title>
        <authorList>
            <person name="Hosaka K."/>
        </authorList>
    </citation>
    <scope>NUCLEOTIDE SEQUENCE</scope>
    <source>
        <tissue evidence="3">Young leaves</tissue>
    </source>
</reference>
<organism evidence="3 4">
    <name type="scientific">Solanum verrucosum</name>
    <dbReference type="NCBI Taxonomy" id="315347"/>
    <lineage>
        <taxon>Eukaryota</taxon>
        <taxon>Viridiplantae</taxon>
        <taxon>Streptophyta</taxon>
        <taxon>Embryophyta</taxon>
        <taxon>Tracheophyta</taxon>
        <taxon>Spermatophyta</taxon>
        <taxon>Magnoliopsida</taxon>
        <taxon>eudicotyledons</taxon>
        <taxon>Gunneridae</taxon>
        <taxon>Pentapetalae</taxon>
        <taxon>asterids</taxon>
        <taxon>lamiids</taxon>
        <taxon>Solanales</taxon>
        <taxon>Solanaceae</taxon>
        <taxon>Solanoideae</taxon>
        <taxon>Solaneae</taxon>
        <taxon>Solanum</taxon>
    </lineage>
</organism>
<dbReference type="Gene3D" id="1.10.10.820">
    <property type="match status" value="1"/>
</dbReference>
<dbReference type="InterPro" id="IPR027417">
    <property type="entry name" value="P-loop_NTPase"/>
</dbReference>
<dbReference type="EMBL" id="CP133615">
    <property type="protein sequence ID" value="WMV22687.1"/>
    <property type="molecule type" value="Genomic_DNA"/>
</dbReference>
<dbReference type="Pfam" id="PF00063">
    <property type="entry name" value="Myosin_head"/>
    <property type="match status" value="1"/>
</dbReference>
<evidence type="ECO:0000313" key="3">
    <source>
        <dbReference type="EMBL" id="WMV22687.1"/>
    </source>
</evidence>
<accession>A0AAF0TJC6</accession>
<keyword evidence="4" id="KW-1185">Reference proteome</keyword>
<keyword evidence="1" id="KW-0732">Signal</keyword>
<feature type="signal peptide" evidence="1">
    <location>
        <begin position="1"/>
        <end position="21"/>
    </location>
</feature>
<dbReference type="AlphaFoldDB" id="A0AAF0TJC6"/>
<evidence type="ECO:0000259" key="2">
    <source>
        <dbReference type="Pfam" id="PF00063"/>
    </source>
</evidence>
<dbReference type="Proteomes" id="UP001234989">
    <property type="component" value="Chromosome 4"/>
</dbReference>
<dbReference type="GO" id="GO:0005524">
    <property type="term" value="F:ATP binding"/>
    <property type="evidence" value="ECO:0007669"/>
    <property type="project" value="InterPro"/>
</dbReference>
<evidence type="ECO:0000313" key="4">
    <source>
        <dbReference type="Proteomes" id="UP001234989"/>
    </source>
</evidence>
<dbReference type="SUPFAM" id="SSF52540">
    <property type="entry name" value="P-loop containing nucleoside triphosphate hydrolases"/>
    <property type="match status" value="1"/>
</dbReference>
<name>A0AAF0TJC6_SOLVR</name>
<dbReference type="GO" id="GO:0016459">
    <property type="term" value="C:myosin complex"/>
    <property type="evidence" value="ECO:0007669"/>
    <property type="project" value="InterPro"/>
</dbReference>
<sequence length="443" mass="50523">MAPLLLLSSTGAVAFIAYANSMTQVWDPGQNIFAMWAVVDEMVLPKSKMHDSYSEVNPLFHDSSQRVTSREIQPIAPIDIIRPKLFRLPHRLLAQLIQWIQGCIKSMTNLIDQELRNFSTLEEIMVFFGTQGVPASYATALQTCENDRWSFIAMESELELVKNASIVDAYVVHKSMLEKSKSNSILSSWGKFITTTRLMCYLAHFGGHRLVEERTVVQQIQLAELRKTSGAAMRLPFLASSQSFLAIILQQKHHYLSLLCETPMEVNKKCRLRDPESFSYLHQSYCYEITTCITSAHDSVNITKVLKIAWLGKREQMKLFRVVAFVMILGNMEFFEGNEFVSSILQVDSVWFILRTTIAALYTHLSLGRFNVILHVWLYSNLEDKVLIEDESIVMNQVQPNRNTKITQIVVGLARPIGPRTSNWARLCLGFGLINTTWESKLD</sequence>
<dbReference type="InterPro" id="IPR001609">
    <property type="entry name" value="Myosin_head_motor_dom-like"/>
</dbReference>
<evidence type="ECO:0000256" key="1">
    <source>
        <dbReference type="SAM" id="SignalP"/>
    </source>
</evidence>
<proteinExistence type="predicted"/>
<dbReference type="Gene3D" id="1.20.120.720">
    <property type="entry name" value="Myosin VI head, motor domain, U50 subdomain"/>
    <property type="match status" value="1"/>
</dbReference>
<feature type="chain" id="PRO_5042155330" description="Myosin motor domain-containing protein" evidence="1">
    <location>
        <begin position="22"/>
        <end position="443"/>
    </location>
</feature>
<protein>
    <recommendedName>
        <fullName evidence="2">Myosin motor domain-containing protein</fullName>
    </recommendedName>
</protein>
<dbReference type="GO" id="GO:0003774">
    <property type="term" value="F:cytoskeletal motor activity"/>
    <property type="evidence" value="ECO:0007669"/>
    <property type="project" value="InterPro"/>
</dbReference>
<feature type="domain" description="Myosin motor" evidence="2">
    <location>
        <begin position="253"/>
        <end position="341"/>
    </location>
</feature>